<proteinExistence type="predicted"/>
<protein>
    <submittedName>
        <fullName evidence="1">Uncharacterized protein</fullName>
    </submittedName>
</protein>
<evidence type="ECO:0000313" key="1">
    <source>
        <dbReference type="EMBL" id="AGF89501.1"/>
    </source>
</evidence>
<sequence>MKTEQERIFQWLCSGETGLSSKTMVCIHTGNEMDGDWGFRAPRDVADFRRCWELLQLVPEVKNSFALIAEKCPAFKGVIENWDAISATYERERGKGRCPETYQLLKEALND</sequence>
<dbReference type="OrthoDB" id="15171at10239"/>
<name>S4TRF9_9CAUD</name>
<reference evidence="1 2" key="1">
    <citation type="journal article" date="2013" name="BMC Genomics">
        <title>Genomic characterization provides new insight into Salmonella phage diversity.</title>
        <authorList>
            <person name="Moreno Switt A.I."/>
            <person name="Orsi R.H."/>
            <person name="den Bakker H.C."/>
            <person name="Vongkamjan K."/>
            <person name="Altier C."/>
            <person name="Wiedmann M."/>
        </authorList>
    </citation>
    <scope>NUCLEOTIDE SEQUENCE [LARGE SCALE GENOMIC DNA]</scope>
</reference>
<dbReference type="EMBL" id="KC139649">
    <property type="protein sequence ID" value="AGF89501.1"/>
    <property type="molecule type" value="Genomic_DNA"/>
</dbReference>
<keyword evidence="2" id="KW-1185">Reference proteome</keyword>
<evidence type="ECO:0000313" key="2">
    <source>
        <dbReference type="Proteomes" id="UP000232857"/>
    </source>
</evidence>
<organism evidence="1 2">
    <name type="scientific">Salmonella phage SP069</name>
    <dbReference type="NCBI Taxonomy" id="1173760"/>
    <lineage>
        <taxon>Viruses</taxon>
        <taxon>Duplodnaviria</taxon>
        <taxon>Heunggongvirae</taxon>
        <taxon>Uroviricota</taxon>
        <taxon>Caudoviricetes</taxon>
        <taxon>Nonanavirus</taxon>
        <taxon>Nonanavirus SP069</taxon>
    </lineage>
</organism>
<dbReference type="Proteomes" id="UP000232857">
    <property type="component" value="Genome"/>
</dbReference>
<accession>S4TRF9</accession>
<gene>
    <name evidence="1" type="ORF">SP069_00010</name>
</gene>